<keyword evidence="3" id="KW-0378">Hydrolase</keyword>
<sequence>MDKNYKQLKLWQGLVVLAFAALIIFVVSPKMLAPFGLYGTLLAEWLMLAGALLLVLVFRGDPKQLFPVKRPSAGGILGTVLMWVGALLIEMTLVLLLSIFFPERILNVNIGLSTQMINVPFIAAFLIVAVTPAICEEAIFRGVFLRSMNPEKHRWAAIVVCAAVFGIFHGDPVRFVPTAIGGAVMAYILLESENMVYNSIFHFINNLLPIILLFGMSGVYEKLGVWDSQGSLNMAAVQGSYTFMLSAGLYMMMCAAAPSCLYIGNYLLHSGRPGYRDKLFPGGKPGIVIFLVAASGMLFIGGLVLFLFGMMHMPVTLI</sequence>
<feature type="transmembrane region" description="Helical" evidence="1">
    <location>
        <begin position="121"/>
        <end position="140"/>
    </location>
</feature>
<evidence type="ECO:0000259" key="2">
    <source>
        <dbReference type="Pfam" id="PF02517"/>
    </source>
</evidence>
<dbReference type="Proteomes" id="UP000245845">
    <property type="component" value="Unassembled WGS sequence"/>
</dbReference>
<evidence type="ECO:0000313" key="3">
    <source>
        <dbReference type="EMBL" id="PWJ31483.1"/>
    </source>
</evidence>
<keyword evidence="1" id="KW-1133">Transmembrane helix</keyword>
<dbReference type="PANTHER" id="PTHR43592:SF15">
    <property type="entry name" value="CAAX AMINO TERMINAL PROTEASE FAMILY PROTEIN"/>
    <property type="match status" value="1"/>
</dbReference>
<dbReference type="EMBL" id="QGDL01000002">
    <property type="protein sequence ID" value="PWJ31483.1"/>
    <property type="molecule type" value="Genomic_DNA"/>
</dbReference>
<evidence type="ECO:0000313" key="4">
    <source>
        <dbReference type="Proteomes" id="UP000245845"/>
    </source>
</evidence>
<accession>A0A2Y9BB61</accession>
<dbReference type="InterPro" id="IPR003675">
    <property type="entry name" value="Rce1/LyrA-like_dom"/>
</dbReference>
<feature type="transmembrane region" description="Helical" evidence="1">
    <location>
        <begin position="152"/>
        <end position="168"/>
    </location>
</feature>
<protein>
    <submittedName>
        <fullName evidence="3">Membrane protease YdiL (CAAX protease family)</fullName>
    </submittedName>
</protein>
<dbReference type="GO" id="GO:0080120">
    <property type="term" value="P:CAAX-box protein maturation"/>
    <property type="evidence" value="ECO:0007669"/>
    <property type="project" value="UniProtKB-ARBA"/>
</dbReference>
<dbReference type="PANTHER" id="PTHR43592">
    <property type="entry name" value="CAAX AMINO TERMINAL PROTEASE"/>
    <property type="match status" value="1"/>
</dbReference>
<evidence type="ECO:0000256" key="1">
    <source>
        <dbReference type="SAM" id="Phobius"/>
    </source>
</evidence>
<dbReference type="GO" id="GO:0006508">
    <property type="term" value="P:proteolysis"/>
    <property type="evidence" value="ECO:0007669"/>
    <property type="project" value="UniProtKB-KW"/>
</dbReference>
<feature type="transmembrane region" description="Helical" evidence="1">
    <location>
        <begin position="288"/>
        <end position="311"/>
    </location>
</feature>
<dbReference type="RefSeq" id="WP_109730179.1">
    <property type="nucleotide sequence ID" value="NZ_BAAACK010000006.1"/>
</dbReference>
<proteinExistence type="predicted"/>
<feature type="domain" description="CAAX prenyl protease 2/Lysostaphin resistance protein A-like" evidence="2">
    <location>
        <begin position="121"/>
        <end position="208"/>
    </location>
</feature>
<dbReference type="AlphaFoldDB" id="A0A2Y9BB61"/>
<keyword evidence="1" id="KW-0812">Transmembrane</keyword>
<keyword evidence="1" id="KW-0472">Membrane</keyword>
<feature type="transmembrane region" description="Helical" evidence="1">
    <location>
        <begin position="12"/>
        <end position="29"/>
    </location>
</feature>
<keyword evidence="4" id="KW-1185">Reference proteome</keyword>
<gene>
    <name evidence="3" type="ORF">A8806_102341</name>
</gene>
<reference evidence="3 4" key="1">
    <citation type="submission" date="2018-05" db="EMBL/GenBank/DDBJ databases">
        <title>The Hungate 1000. A catalogue of reference genomes from the rumen microbiome.</title>
        <authorList>
            <person name="Kelly W."/>
        </authorList>
    </citation>
    <scope>NUCLEOTIDE SEQUENCE [LARGE SCALE GENOMIC DNA]</scope>
    <source>
        <strain evidence="3 4">NLAE-zl-C242</strain>
    </source>
</reference>
<keyword evidence="3" id="KW-0645">Protease</keyword>
<organism evidence="3 4">
    <name type="scientific">Faecalicatena orotica</name>
    <dbReference type="NCBI Taxonomy" id="1544"/>
    <lineage>
        <taxon>Bacteria</taxon>
        <taxon>Bacillati</taxon>
        <taxon>Bacillota</taxon>
        <taxon>Clostridia</taxon>
        <taxon>Lachnospirales</taxon>
        <taxon>Lachnospiraceae</taxon>
        <taxon>Faecalicatena</taxon>
    </lineage>
</organism>
<comment type="caution">
    <text evidence="3">The sequence shown here is derived from an EMBL/GenBank/DDBJ whole genome shotgun (WGS) entry which is preliminary data.</text>
</comment>
<feature type="transmembrane region" description="Helical" evidence="1">
    <location>
        <begin position="35"/>
        <end position="58"/>
    </location>
</feature>
<dbReference type="GO" id="GO:0004175">
    <property type="term" value="F:endopeptidase activity"/>
    <property type="evidence" value="ECO:0007669"/>
    <property type="project" value="UniProtKB-ARBA"/>
</dbReference>
<dbReference type="Pfam" id="PF02517">
    <property type="entry name" value="Rce1-like"/>
    <property type="match status" value="1"/>
</dbReference>
<feature type="transmembrane region" description="Helical" evidence="1">
    <location>
        <begin position="79"/>
        <end position="101"/>
    </location>
</feature>
<feature type="transmembrane region" description="Helical" evidence="1">
    <location>
        <begin position="202"/>
        <end position="220"/>
    </location>
</feature>
<name>A0A2Y9BB61_9FIRM</name>
<feature type="transmembrane region" description="Helical" evidence="1">
    <location>
        <begin position="240"/>
        <end position="268"/>
    </location>
</feature>
<dbReference type="OrthoDB" id="2035856at2"/>